<evidence type="ECO:0000313" key="2">
    <source>
        <dbReference type="EMBL" id="SHK97797.1"/>
    </source>
</evidence>
<sequence length="71" mass="8223">MLSIFLLILASLIGTAGTFFFLKRNLIRIAEKNKAIESKTKRMLNYPLTILWYGYLFVFFVGLSVNNLIFD</sequence>
<evidence type="ECO:0000313" key="3">
    <source>
        <dbReference type="Proteomes" id="UP000184275"/>
    </source>
</evidence>
<dbReference type="RefSeq" id="WP_073305406.1">
    <property type="nucleotide sequence ID" value="NZ_FRAW01000027.1"/>
</dbReference>
<dbReference type="EMBL" id="FRAW01000027">
    <property type="protein sequence ID" value="SHK97797.1"/>
    <property type="molecule type" value="Genomic_DNA"/>
</dbReference>
<feature type="transmembrane region" description="Helical" evidence="1">
    <location>
        <begin position="6"/>
        <end position="22"/>
    </location>
</feature>
<reference evidence="3" key="1">
    <citation type="submission" date="2016-11" db="EMBL/GenBank/DDBJ databases">
        <authorList>
            <person name="Varghese N."/>
            <person name="Submissions S."/>
        </authorList>
    </citation>
    <scope>NUCLEOTIDE SEQUENCE [LARGE SCALE GENOMIC DNA]</scope>
    <source>
        <strain evidence="3">UWOS</strain>
    </source>
</reference>
<dbReference type="AlphaFoldDB" id="A0A1M6WVN0"/>
<feature type="transmembrane region" description="Helical" evidence="1">
    <location>
        <begin position="43"/>
        <end position="65"/>
    </location>
</feature>
<keyword evidence="1" id="KW-1133">Transmembrane helix</keyword>
<keyword evidence="3" id="KW-1185">Reference proteome</keyword>
<protein>
    <submittedName>
        <fullName evidence="2">Uncharacterized protein</fullName>
    </submittedName>
</protein>
<accession>A0A1M6WVN0</accession>
<evidence type="ECO:0000256" key="1">
    <source>
        <dbReference type="SAM" id="Phobius"/>
    </source>
</evidence>
<keyword evidence="1" id="KW-0472">Membrane</keyword>
<gene>
    <name evidence="2" type="ORF">SAMN05720469_12724</name>
</gene>
<proteinExistence type="predicted"/>
<dbReference type="Proteomes" id="UP000184275">
    <property type="component" value="Unassembled WGS sequence"/>
</dbReference>
<name>A0A1M6WVN0_9BACT</name>
<keyword evidence="1" id="KW-0812">Transmembrane</keyword>
<organism evidence="2 3">
    <name type="scientific">Fibrobacter intestinalis</name>
    <dbReference type="NCBI Taxonomy" id="28122"/>
    <lineage>
        <taxon>Bacteria</taxon>
        <taxon>Pseudomonadati</taxon>
        <taxon>Fibrobacterota</taxon>
        <taxon>Fibrobacteria</taxon>
        <taxon>Fibrobacterales</taxon>
        <taxon>Fibrobacteraceae</taxon>
        <taxon>Fibrobacter</taxon>
    </lineage>
</organism>